<evidence type="ECO:0000313" key="2">
    <source>
        <dbReference type="Proteomes" id="UP000221024"/>
    </source>
</evidence>
<accession>A0A2H3NHX4</accession>
<dbReference type="OrthoDB" id="1523452at2"/>
<name>A0A2H3NHX4_9BACT</name>
<dbReference type="EMBL" id="PDEP01000019">
    <property type="protein sequence ID" value="PEN04969.1"/>
    <property type="molecule type" value="Genomic_DNA"/>
</dbReference>
<organism evidence="1 2">
    <name type="scientific">Longimonas halophila</name>
    <dbReference type="NCBI Taxonomy" id="1469170"/>
    <lineage>
        <taxon>Bacteria</taxon>
        <taxon>Pseudomonadati</taxon>
        <taxon>Rhodothermota</taxon>
        <taxon>Rhodothermia</taxon>
        <taxon>Rhodothermales</taxon>
        <taxon>Salisaetaceae</taxon>
        <taxon>Longimonas</taxon>
    </lineage>
</organism>
<gene>
    <name evidence="1" type="ORF">CRI93_14390</name>
</gene>
<evidence type="ECO:0008006" key="3">
    <source>
        <dbReference type="Google" id="ProtNLM"/>
    </source>
</evidence>
<comment type="caution">
    <text evidence="1">The sequence shown here is derived from an EMBL/GenBank/DDBJ whole genome shotgun (WGS) entry which is preliminary data.</text>
</comment>
<keyword evidence="2" id="KW-1185">Reference proteome</keyword>
<sequence length="225" mass="25900">MTVAVVPLEYFPPLHSVALMATVDRVLWADTWPYRRQTRQSRSKLRNPNGWQWIALPMWSHQHGRPLREVKIDGNVPWHERQWRAFMYNYRSTMYFEYFEDDFAPLFDSAPEELHAVNEATTRCTCSFAQIDTPLERASAHGIEALSEVRGALQAEAVWVAHEHQEELGADADSEMYTVLPPYEHPTYRQNFDGFEPGMAAMDCLFNYGSEATRIMADGLSVPAV</sequence>
<proteinExistence type="predicted"/>
<dbReference type="RefSeq" id="WP_098063344.1">
    <property type="nucleotide sequence ID" value="NZ_PDEP01000019.1"/>
</dbReference>
<dbReference type="AlphaFoldDB" id="A0A2H3NHX4"/>
<evidence type="ECO:0000313" key="1">
    <source>
        <dbReference type="EMBL" id="PEN04969.1"/>
    </source>
</evidence>
<dbReference type="Pfam" id="PF08889">
    <property type="entry name" value="WbqC"/>
    <property type="match status" value="1"/>
</dbReference>
<reference evidence="1 2" key="1">
    <citation type="submission" date="2017-10" db="EMBL/GenBank/DDBJ databases">
        <title>Draft genome of Longimonas halophila.</title>
        <authorList>
            <person name="Goh K.M."/>
            <person name="Shamsir M.S."/>
            <person name="Lim S.W."/>
        </authorList>
    </citation>
    <scope>NUCLEOTIDE SEQUENCE [LARGE SCALE GENOMIC DNA]</scope>
    <source>
        <strain evidence="1 2">KCTC 42399</strain>
    </source>
</reference>
<dbReference type="InterPro" id="IPR014985">
    <property type="entry name" value="WbqC"/>
</dbReference>
<protein>
    <recommendedName>
        <fullName evidence="3">WbqC family protein</fullName>
    </recommendedName>
</protein>
<dbReference type="Proteomes" id="UP000221024">
    <property type="component" value="Unassembled WGS sequence"/>
</dbReference>